<dbReference type="EMBL" id="LSCV01000012">
    <property type="protein sequence ID" value="KXB41570.1"/>
    <property type="molecule type" value="Genomic_DNA"/>
</dbReference>
<evidence type="ECO:0000256" key="2">
    <source>
        <dbReference type="ARBA" id="ARBA00023235"/>
    </source>
</evidence>
<dbReference type="RefSeq" id="WP_315572789.1">
    <property type="nucleotide sequence ID" value="NZ_CP118869.1"/>
</dbReference>
<evidence type="ECO:0000313" key="6">
    <source>
        <dbReference type="EMBL" id="KXB41570.1"/>
    </source>
</evidence>
<dbReference type="Gene3D" id="3.30.70.1560">
    <property type="entry name" value="Alpha-L RNA-binding motif"/>
    <property type="match status" value="1"/>
</dbReference>
<dbReference type="PANTHER" id="PTHR47683:SF2">
    <property type="entry name" value="RNA-BINDING S4 DOMAIN-CONTAINING PROTEIN"/>
    <property type="match status" value="1"/>
</dbReference>
<dbReference type="Gene3D" id="3.30.70.580">
    <property type="entry name" value="Pseudouridine synthase I, catalytic domain, N-terminal subdomain"/>
    <property type="match status" value="1"/>
</dbReference>
<dbReference type="CDD" id="cd00165">
    <property type="entry name" value="S4"/>
    <property type="match status" value="1"/>
</dbReference>
<dbReference type="EC" id="5.4.99.-" evidence="4"/>
<dbReference type="InterPro" id="IPR006145">
    <property type="entry name" value="PsdUridine_synth_RsuA/RluA"/>
</dbReference>
<dbReference type="InterPro" id="IPR020094">
    <property type="entry name" value="TruA/RsuA/RluB/E/F_N"/>
</dbReference>
<dbReference type="GO" id="GO:0003723">
    <property type="term" value="F:RNA binding"/>
    <property type="evidence" value="ECO:0007669"/>
    <property type="project" value="UniProtKB-KW"/>
</dbReference>
<dbReference type="InterPro" id="IPR050343">
    <property type="entry name" value="RsuA_PseudoU_synthase"/>
</dbReference>
<dbReference type="GO" id="GO:0000455">
    <property type="term" value="P:enzyme-directed rRNA pseudouridine synthesis"/>
    <property type="evidence" value="ECO:0007669"/>
    <property type="project" value="UniProtKB-ARBA"/>
</dbReference>
<dbReference type="SUPFAM" id="SSF55174">
    <property type="entry name" value="Alpha-L RNA-binding motif"/>
    <property type="match status" value="1"/>
</dbReference>
<name>A0A133YED5_9FIRM</name>
<dbReference type="FunFam" id="3.30.70.1560:FF:000002">
    <property type="entry name" value="Pseudouridine synthase"/>
    <property type="match status" value="1"/>
</dbReference>
<evidence type="ECO:0000256" key="4">
    <source>
        <dbReference type="RuleBase" id="RU003887"/>
    </source>
</evidence>
<protein>
    <recommendedName>
        <fullName evidence="4">Pseudouridine synthase</fullName>
        <ecNumber evidence="4">5.4.99.-</ecNumber>
    </recommendedName>
</protein>
<dbReference type="FunFam" id="3.10.290.10:FF:000003">
    <property type="entry name" value="Pseudouridine synthase"/>
    <property type="match status" value="1"/>
</dbReference>
<dbReference type="STRING" id="1497955.HMPREF1872_00660"/>
<dbReference type="SMART" id="SM00363">
    <property type="entry name" value="S4"/>
    <property type="match status" value="1"/>
</dbReference>
<keyword evidence="7" id="KW-1185">Reference proteome</keyword>
<dbReference type="Gene3D" id="3.10.290.10">
    <property type="entry name" value="RNA-binding S4 domain"/>
    <property type="match status" value="1"/>
</dbReference>
<dbReference type="Pfam" id="PF00849">
    <property type="entry name" value="PseudoU_synth_2"/>
    <property type="match status" value="1"/>
</dbReference>
<dbReference type="InterPro" id="IPR036986">
    <property type="entry name" value="S4_RNA-bd_sf"/>
</dbReference>
<dbReference type="CDD" id="cd02554">
    <property type="entry name" value="PseudoU_synth_RluF"/>
    <property type="match status" value="1"/>
</dbReference>
<evidence type="ECO:0000313" key="7">
    <source>
        <dbReference type="Proteomes" id="UP000070080"/>
    </source>
</evidence>
<comment type="similarity">
    <text evidence="1 4">Belongs to the pseudouridine synthase RsuA family.</text>
</comment>
<dbReference type="InterPro" id="IPR020103">
    <property type="entry name" value="PsdUridine_synth_cat_dom_sf"/>
</dbReference>
<dbReference type="InterPro" id="IPR000748">
    <property type="entry name" value="PsdUridine_synth_RsuA/RluB/E/F"/>
</dbReference>
<dbReference type="Proteomes" id="UP000070080">
    <property type="component" value="Unassembled WGS sequence"/>
</dbReference>
<evidence type="ECO:0000259" key="5">
    <source>
        <dbReference type="SMART" id="SM00363"/>
    </source>
</evidence>
<sequence length="293" mass="33006">MQKNKTLKKLANLTAQVKLEHLPKNLKEHNSKAKQASASKLKTNTVPLNVTDERLNKFLARLGICSRREADALISQGRIQVNGQIASLGSRVDVTDTILLDGRLINVERPKAIYLALNKPRGIVCTTDLREKNNIVSYLNLPERIFPIGRLDKDSSGLILLTNDGSIVNSILRERYGHSKEYEVEVDQPITADFVKQMQSGVHILGQMTKPCEVRQLGTNKFRIILTQGLNRQIRRMCEALGYKVISLVRLRIMEITLGNLQLGEYRYLTAKEIKHLKENLSKAEGQAGELDD</sequence>
<dbReference type="GO" id="GO:0120159">
    <property type="term" value="F:rRNA pseudouridine synthase activity"/>
    <property type="evidence" value="ECO:0007669"/>
    <property type="project" value="UniProtKB-ARBA"/>
</dbReference>
<dbReference type="PROSITE" id="PS01149">
    <property type="entry name" value="PSI_RSU"/>
    <property type="match status" value="1"/>
</dbReference>
<organism evidence="6 7">
    <name type="scientific">Amygdalobacter nucleatus</name>
    <dbReference type="NCBI Taxonomy" id="3029274"/>
    <lineage>
        <taxon>Bacteria</taxon>
        <taxon>Bacillati</taxon>
        <taxon>Bacillota</taxon>
        <taxon>Clostridia</taxon>
        <taxon>Eubacteriales</taxon>
        <taxon>Oscillospiraceae</taxon>
        <taxon>Amygdalobacter</taxon>
    </lineage>
</organism>
<keyword evidence="3" id="KW-0694">RNA-binding</keyword>
<dbReference type="AlphaFoldDB" id="A0A133YED5"/>
<evidence type="ECO:0000256" key="3">
    <source>
        <dbReference type="PROSITE-ProRule" id="PRU00182"/>
    </source>
</evidence>
<gene>
    <name evidence="6" type="ORF">HMPREF1872_00660</name>
</gene>
<proteinExistence type="inferred from homology"/>
<dbReference type="PATRIC" id="fig|1497955.3.peg.636"/>
<feature type="domain" description="RNA-binding S4" evidence="5">
    <location>
        <begin position="53"/>
        <end position="109"/>
    </location>
</feature>
<dbReference type="InterPro" id="IPR042092">
    <property type="entry name" value="PsdUridine_s_RsuA/RluB/E/F_cat"/>
</dbReference>
<dbReference type="SUPFAM" id="SSF55120">
    <property type="entry name" value="Pseudouridine synthase"/>
    <property type="match status" value="1"/>
</dbReference>
<dbReference type="NCBIfam" id="TIGR00093">
    <property type="entry name" value="pseudouridine synthase"/>
    <property type="match status" value="1"/>
</dbReference>
<dbReference type="InterPro" id="IPR018496">
    <property type="entry name" value="PsdUridine_synth_RsuA/RluB_CS"/>
</dbReference>
<accession>A0A133YED5</accession>
<dbReference type="PROSITE" id="PS50889">
    <property type="entry name" value="S4"/>
    <property type="match status" value="1"/>
</dbReference>
<evidence type="ECO:0000256" key="1">
    <source>
        <dbReference type="ARBA" id="ARBA00008348"/>
    </source>
</evidence>
<dbReference type="InterPro" id="IPR002942">
    <property type="entry name" value="S4_RNA-bd"/>
</dbReference>
<comment type="caution">
    <text evidence="6">The sequence shown here is derived from an EMBL/GenBank/DDBJ whole genome shotgun (WGS) entry which is preliminary data.</text>
</comment>
<reference evidence="7" key="1">
    <citation type="submission" date="2016-01" db="EMBL/GenBank/DDBJ databases">
        <authorList>
            <person name="Mitreva M."/>
            <person name="Pepin K.H."/>
            <person name="Mihindukulasuriya K.A."/>
            <person name="Fulton R."/>
            <person name="Fronick C."/>
            <person name="O'Laughlin M."/>
            <person name="Miner T."/>
            <person name="Herter B."/>
            <person name="Rosa B.A."/>
            <person name="Cordes M."/>
            <person name="Tomlinson C."/>
            <person name="Wollam A."/>
            <person name="Palsikar V.B."/>
            <person name="Mardis E.R."/>
            <person name="Wilson R.K."/>
        </authorList>
    </citation>
    <scope>NUCLEOTIDE SEQUENCE [LARGE SCALE GENOMIC DNA]</scope>
    <source>
        <strain evidence="7">KA00274</strain>
    </source>
</reference>
<dbReference type="PANTHER" id="PTHR47683">
    <property type="entry name" value="PSEUDOURIDINE SYNTHASE FAMILY PROTEIN-RELATED"/>
    <property type="match status" value="1"/>
</dbReference>
<dbReference type="Pfam" id="PF01479">
    <property type="entry name" value="S4"/>
    <property type="match status" value="1"/>
</dbReference>
<keyword evidence="2 4" id="KW-0413">Isomerase</keyword>